<sequence length="67" mass="7523">GIEDAIKKPPARVSYGKQSTGLFSYFPALADATKTVGRCPTTRQLSFVESWAKNFTRLRRARALFSR</sequence>
<dbReference type="EMBL" id="DWXZ01000085">
    <property type="protein sequence ID" value="HJB37281.1"/>
    <property type="molecule type" value="Genomic_DNA"/>
</dbReference>
<reference evidence="1" key="2">
    <citation type="submission" date="2021-04" db="EMBL/GenBank/DDBJ databases">
        <authorList>
            <person name="Gilroy R."/>
        </authorList>
    </citation>
    <scope>NUCLEOTIDE SEQUENCE</scope>
    <source>
        <strain evidence="1">ChiBcolR8-3208</strain>
    </source>
</reference>
<name>A0A9D2RZ08_9FIRM</name>
<organism evidence="1 2">
    <name type="scientific">Candidatus Acutalibacter ornithocaccae</name>
    <dbReference type="NCBI Taxonomy" id="2838416"/>
    <lineage>
        <taxon>Bacteria</taxon>
        <taxon>Bacillati</taxon>
        <taxon>Bacillota</taxon>
        <taxon>Clostridia</taxon>
        <taxon>Eubacteriales</taxon>
        <taxon>Acutalibacteraceae</taxon>
        <taxon>Acutalibacter</taxon>
    </lineage>
</organism>
<dbReference type="AlphaFoldDB" id="A0A9D2RZ08"/>
<reference evidence="1" key="1">
    <citation type="journal article" date="2021" name="PeerJ">
        <title>Extensive microbial diversity within the chicken gut microbiome revealed by metagenomics and culture.</title>
        <authorList>
            <person name="Gilroy R."/>
            <person name="Ravi A."/>
            <person name="Getino M."/>
            <person name="Pursley I."/>
            <person name="Horton D.L."/>
            <person name="Alikhan N.F."/>
            <person name="Baker D."/>
            <person name="Gharbi K."/>
            <person name="Hall N."/>
            <person name="Watson M."/>
            <person name="Adriaenssens E.M."/>
            <person name="Foster-Nyarko E."/>
            <person name="Jarju S."/>
            <person name="Secka A."/>
            <person name="Antonio M."/>
            <person name="Oren A."/>
            <person name="Chaudhuri R.R."/>
            <person name="La Ragione R."/>
            <person name="Hildebrand F."/>
            <person name="Pallen M.J."/>
        </authorList>
    </citation>
    <scope>NUCLEOTIDE SEQUENCE</scope>
    <source>
        <strain evidence="1">ChiBcolR8-3208</strain>
    </source>
</reference>
<accession>A0A9D2RZ08</accession>
<proteinExistence type="predicted"/>
<evidence type="ECO:0000313" key="2">
    <source>
        <dbReference type="Proteomes" id="UP000824214"/>
    </source>
</evidence>
<evidence type="ECO:0000313" key="1">
    <source>
        <dbReference type="EMBL" id="HJB37281.1"/>
    </source>
</evidence>
<dbReference type="Proteomes" id="UP000824214">
    <property type="component" value="Unassembled WGS sequence"/>
</dbReference>
<protein>
    <submittedName>
        <fullName evidence="1">Uncharacterized protein</fullName>
    </submittedName>
</protein>
<gene>
    <name evidence="1" type="ORF">H9942_04340</name>
</gene>
<comment type="caution">
    <text evidence="1">The sequence shown here is derived from an EMBL/GenBank/DDBJ whole genome shotgun (WGS) entry which is preliminary data.</text>
</comment>
<feature type="non-terminal residue" evidence="1">
    <location>
        <position position="1"/>
    </location>
</feature>